<dbReference type="PANTHER" id="PTHR42938">
    <property type="entry name" value="FORMATE DEHYDROGENASE 1"/>
    <property type="match status" value="1"/>
</dbReference>
<dbReference type="InterPro" id="IPR006140">
    <property type="entry name" value="D-isomer_DH_NAD-bd"/>
</dbReference>
<dbReference type="RefSeq" id="WP_012876402.1">
    <property type="nucleotide sequence ID" value="NC_013526.1"/>
</dbReference>
<organism evidence="7 8">
    <name type="scientific">Thermobaculum terrenum (strain ATCC BAA-798 / CCMEE 7001 / YNP1)</name>
    <dbReference type="NCBI Taxonomy" id="525904"/>
    <lineage>
        <taxon>Bacteria</taxon>
        <taxon>Bacillati</taxon>
        <taxon>Chloroflexota</taxon>
        <taxon>Chloroflexia</taxon>
        <taxon>Candidatus Thermobaculales</taxon>
        <taxon>Candidatus Thermobaculaceae</taxon>
        <taxon>Thermobaculum</taxon>
    </lineage>
</organism>
<comment type="similarity">
    <text evidence="1 4">Belongs to the D-isomer specific 2-hydroxyacid dehydrogenase family.</text>
</comment>
<gene>
    <name evidence="7" type="ordered locus">Tter_2481</name>
</gene>
<dbReference type="InterPro" id="IPR006139">
    <property type="entry name" value="D-isomer_2_OHA_DH_cat_dom"/>
</dbReference>
<evidence type="ECO:0000313" key="7">
    <source>
        <dbReference type="EMBL" id="ACZ43371.1"/>
    </source>
</evidence>
<evidence type="ECO:0000259" key="5">
    <source>
        <dbReference type="Pfam" id="PF00389"/>
    </source>
</evidence>
<dbReference type="STRING" id="525904.Tter_2481"/>
<dbReference type="PANTHER" id="PTHR42938:SF44">
    <property type="entry name" value="D-ISOMER SPECIFIC 2-HYDROXYACID DEHYDROGENASE NAD-BINDING"/>
    <property type="match status" value="1"/>
</dbReference>
<dbReference type="KEGG" id="ttr:Tter_2481"/>
<dbReference type="Gene3D" id="3.40.50.720">
    <property type="entry name" value="NAD(P)-binding Rossmann-like Domain"/>
    <property type="match status" value="2"/>
</dbReference>
<dbReference type="FunFam" id="3.40.50.720:FF:000203">
    <property type="entry name" value="D-3-phosphoglycerate dehydrogenase (SerA)"/>
    <property type="match status" value="1"/>
</dbReference>
<protein>
    <submittedName>
        <fullName evidence="7">D-isomer specific 2-hydroxyacid dehydrogenase NAD-binding protein</fullName>
    </submittedName>
</protein>
<dbReference type="SUPFAM" id="SSF51735">
    <property type="entry name" value="NAD(P)-binding Rossmann-fold domains"/>
    <property type="match status" value="1"/>
</dbReference>
<proteinExistence type="inferred from homology"/>
<dbReference type="InterPro" id="IPR036291">
    <property type="entry name" value="NAD(P)-bd_dom_sf"/>
</dbReference>
<evidence type="ECO:0000256" key="3">
    <source>
        <dbReference type="ARBA" id="ARBA00023027"/>
    </source>
</evidence>
<sequence length="353" mass="37736">MSARTVLLLGDKFVRCALLEEALREEVGKQVSTTAVELSWPIEPFGRVAEVDEASGSEEDVLAHIQGKEIVVTEMAPLTARVFAAADSLRLVVVTRGGPVNVNLEAATRHGVVVCNIPGRNAQAAAEYALGMILAAVRRIAEAHSSLVGGRWRGDLYAYEEAGFELGGSTVGLVGFGAIGRIVARALTALGAQVLVHDPYVTDEEVRAVGAARTSLEELLRSSRVVSLHARLTSETAGLIGRHEIQLMPRGSALVNTARGGLLDYSALIEALESGHLWAAALDVFPEEPLPPDSPLLTMPRVVVSPHIAGATRETAKRAARLAAVQVGRYLRGETLQHVLNPEVMEIRHADRR</sequence>
<reference evidence="8" key="1">
    <citation type="journal article" date="2010" name="Stand. Genomic Sci.">
        <title>Complete genome sequence of 'Thermobaculum terrenum' type strain (YNP1).</title>
        <authorList>
            <person name="Kiss H."/>
            <person name="Cleland D."/>
            <person name="Lapidus A."/>
            <person name="Lucas S."/>
            <person name="Glavina Del Rio T."/>
            <person name="Nolan M."/>
            <person name="Tice H."/>
            <person name="Han C."/>
            <person name="Goodwin L."/>
            <person name="Pitluck S."/>
            <person name="Liolios K."/>
            <person name="Ivanova N."/>
            <person name="Mavromatis K."/>
            <person name="Ovchinnikova G."/>
            <person name="Pati A."/>
            <person name="Chen A."/>
            <person name="Palaniappan K."/>
            <person name="Land M."/>
            <person name="Hauser L."/>
            <person name="Chang Y."/>
            <person name="Jeffries C."/>
            <person name="Lu M."/>
            <person name="Brettin T."/>
            <person name="Detter J."/>
            <person name="Goker M."/>
            <person name="Tindall B."/>
            <person name="Beck B."/>
            <person name="McDermott T."/>
            <person name="Woyke T."/>
            <person name="Bristow J."/>
            <person name="Eisen J."/>
            <person name="Markowitz V."/>
            <person name="Hugenholtz P."/>
            <person name="Kyrpides N."/>
            <person name="Klenk H."/>
            <person name="Cheng J."/>
        </authorList>
    </citation>
    <scope>NUCLEOTIDE SEQUENCE [LARGE SCALE GENOMIC DNA]</scope>
    <source>
        <strain evidence="8">ATCC BAA-798 / YNP1</strain>
    </source>
</reference>
<dbReference type="GO" id="GO:0016616">
    <property type="term" value="F:oxidoreductase activity, acting on the CH-OH group of donors, NAD or NADP as acceptor"/>
    <property type="evidence" value="ECO:0007669"/>
    <property type="project" value="InterPro"/>
</dbReference>
<keyword evidence="3" id="KW-0520">NAD</keyword>
<evidence type="ECO:0000256" key="1">
    <source>
        <dbReference type="ARBA" id="ARBA00005854"/>
    </source>
</evidence>
<keyword evidence="2 4" id="KW-0560">Oxidoreductase</keyword>
<evidence type="ECO:0000313" key="8">
    <source>
        <dbReference type="Proteomes" id="UP000000323"/>
    </source>
</evidence>
<feature type="domain" description="D-isomer specific 2-hydroxyacid dehydrogenase NAD-binding" evidence="6">
    <location>
        <begin position="130"/>
        <end position="309"/>
    </location>
</feature>
<dbReference type="EMBL" id="CP001826">
    <property type="protein sequence ID" value="ACZ43371.1"/>
    <property type="molecule type" value="Genomic_DNA"/>
</dbReference>
<dbReference type="OrthoDB" id="9805416at2"/>
<dbReference type="HOGENOM" id="CLU_019796_1_3_0"/>
<accession>D1CI00</accession>
<dbReference type="Pfam" id="PF00389">
    <property type="entry name" value="2-Hacid_dh"/>
    <property type="match status" value="1"/>
</dbReference>
<dbReference type="CDD" id="cd12171">
    <property type="entry name" value="2-Hacid_dh_10"/>
    <property type="match status" value="1"/>
</dbReference>
<dbReference type="SUPFAM" id="SSF52283">
    <property type="entry name" value="Formate/glycerate dehydrogenase catalytic domain-like"/>
    <property type="match status" value="1"/>
</dbReference>
<dbReference type="AlphaFoldDB" id="D1CI00"/>
<evidence type="ECO:0000256" key="2">
    <source>
        <dbReference type="ARBA" id="ARBA00023002"/>
    </source>
</evidence>
<dbReference type="Proteomes" id="UP000000323">
    <property type="component" value="Chromosome 2"/>
</dbReference>
<dbReference type="Pfam" id="PF02826">
    <property type="entry name" value="2-Hacid_dh_C"/>
    <property type="match status" value="1"/>
</dbReference>
<keyword evidence="8" id="KW-1185">Reference proteome</keyword>
<dbReference type="eggNOG" id="COG0111">
    <property type="taxonomic scope" value="Bacteria"/>
</dbReference>
<evidence type="ECO:0000259" key="6">
    <source>
        <dbReference type="Pfam" id="PF02826"/>
    </source>
</evidence>
<evidence type="ECO:0000256" key="4">
    <source>
        <dbReference type="RuleBase" id="RU003719"/>
    </source>
</evidence>
<feature type="domain" description="D-isomer specific 2-hydroxyacid dehydrogenase catalytic" evidence="5">
    <location>
        <begin position="55"/>
        <end position="341"/>
    </location>
</feature>
<name>D1CI00_THET1</name>
<dbReference type="GO" id="GO:0051287">
    <property type="term" value="F:NAD binding"/>
    <property type="evidence" value="ECO:0007669"/>
    <property type="project" value="InterPro"/>
</dbReference>